<protein>
    <recommendedName>
        <fullName evidence="2">Transposase MuDR plant domain-containing protein</fullName>
    </recommendedName>
</protein>
<dbReference type="EMBL" id="JACGCM010002228">
    <property type="protein sequence ID" value="KAF6142890.1"/>
    <property type="molecule type" value="Genomic_DNA"/>
</dbReference>
<feature type="region of interest" description="Disordered" evidence="1">
    <location>
        <begin position="203"/>
        <end position="229"/>
    </location>
</feature>
<dbReference type="Proteomes" id="UP000541444">
    <property type="component" value="Unassembled WGS sequence"/>
</dbReference>
<feature type="compositionally biased region" description="Basic and acidic residues" evidence="1">
    <location>
        <begin position="212"/>
        <end position="225"/>
    </location>
</feature>
<name>A0A7J7LK36_9MAGN</name>
<dbReference type="InterPro" id="IPR004332">
    <property type="entry name" value="Transposase_MuDR"/>
</dbReference>
<evidence type="ECO:0000259" key="2">
    <source>
        <dbReference type="Pfam" id="PF03108"/>
    </source>
</evidence>
<proteinExistence type="predicted"/>
<feature type="compositionally biased region" description="Basic residues" evidence="1">
    <location>
        <begin position="153"/>
        <end position="173"/>
    </location>
</feature>
<evidence type="ECO:0000313" key="4">
    <source>
        <dbReference type="Proteomes" id="UP000541444"/>
    </source>
</evidence>
<organism evidence="3 4">
    <name type="scientific">Kingdonia uniflora</name>
    <dbReference type="NCBI Taxonomy" id="39325"/>
    <lineage>
        <taxon>Eukaryota</taxon>
        <taxon>Viridiplantae</taxon>
        <taxon>Streptophyta</taxon>
        <taxon>Embryophyta</taxon>
        <taxon>Tracheophyta</taxon>
        <taxon>Spermatophyta</taxon>
        <taxon>Magnoliopsida</taxon>
        <taxon>Ranunculales</taxon>
        <taxon>Circaeasteraceae</taxon>
        <taxon>Kingdonia</taxon>
    </lineage>
</organism>
<feature type="region of interest" description="Disordered" evidence="1">
    <location>
        <begin position="146"/>
        <end position="177"/>
    </location>
</feature>
<gene>
    <name evidence="3" type="ORF">GIB67_022769</name>
</gene>
<dbReference type="Pfam" id="PF03108">
    <property type="entry name" value="DBD_Tnp_Mut"/>
    <property type="match status" value="1"/>
</dbReference>
<keyword evidence="4" id="KW-1185">Reference proteome</keyword>
<feature type="domain" description="Transposase MuDR plant" evidence="2">
    <location>
        <begin position="306"/>
        <end position="366"/>
    </location>
</feature>
<evidence type="ECO:0000313" key="3">
    <source>
        <dbReference type="EMBL" id="KAF6142890.1"/>
    </source>
</evidence>
<comment type="caution">
    <text evidence="3">The sequence shown here is derived from an EMBL/GenBank/DDBJ whole genome shotgun (WGS) entry which is preliminary data.</text>
</comment>
<sequence>MSEMNAAFQPGVVLDVMTLYLGNKFLVGNDTDLLKMKKMSDVESLCDVHFYIEQRDEVPLGIVDPIDLEQIPEVLLIDSDDDAPIEEIATQVEPIVEPIIYNIQAQRPKKLVTKPRLKKKKTLLKLVDEEDVEQVQVEVQVPERVQDQEPIYKGKRKKESTTRSKPKTKKTRPSKLLEEALDELPPLYFSNDEVIVENTDVGGNTVGEGVEDMGRNTVDGEHRGGVGDMGVNTDNWVELDLANLNVEEGYYSTHTSQDGNDGPTQENIDRCDLEFRDLAKEYDNIFAEEEDAVHSVPPQPTYGELSIGIEWATVYECRAYIRQWSIMNKFEYYQEKNENYRVRLLCKDKNCEWMFYTRRTTDGQTFTFKKSSNLKHTCSSEAKNRLANATWVAKQVESVMRSVRTTTPVGIQDLISTQFDVDISYYTAWNAWSICKEKIVGLVLVPRAQTHIDKLKRQYGQYGIEGTKKGDGNTGQGIIGQYVAIVPQPPYFLSPPLVRGPGRPRKERIHDPDKKRPHKRCGTCGCFGHNKTTCKGPLIVPTPRVVKTRQMLDTNTSRANFMINISLQVDAGGERDAGRTGSGGRTGRNTVGRRTRGVNVGGRTGTRGGGARGRTNQTF</sequence>
<feature type="compositionally biased region" description="Gly residues" evidence="1">
    <location>
        <begin position="599"/>
        <end position="612"/>
    </location>
</feature>
<feature type="region of interest" description="Disordered" evidence="1">
    <location>
        <begin position="572"/>
        <end position="619"/>
    </location>
</feature>
<dbReference type="AlphaFoldDB" id="A0A7J7LK36"/>
<reference evidence="3 4" key="1">
    <citation type="journal article" date="2020" name="IScience">
        <title>Genome Sequencing of the Endangered Kingdonia uniflora (Circaeasteraceae, Ranunculales) Reveals Potential Mechanisms of Evolutionary Specialization.</title>
        <authorList>
            <person name="Sun Y."/>
            <person name="Deng T."/>
            <person name="Zhang A."/>
            <person name="Moore M.J."/>
            <person name="Landis J.B."/>
            <person name="Lin N."/>
            <person name="Zhang H."/>
            <person name="Zhang X."/>
            <person name="Huang J."/>
            <person name="Zhang X."/>
            <person name="Sun H."/>
            <person name="Wang H."/>
        </authorList>
    </citation>
    <scope>NUCLEOTIDE SEQUENCE [LARGE SCALE GENOMIC DNA]</scope>
    <source>
        <strain evidence="3">TB1705</strain>
        <tissue evidence="3">Leaf</tissue>
    </source>
</reference>
<dbReference type="OrthoDB" id="1691155at2759"/>
<feature type="region of interest" description="Disordered" evidence="1">
    <location>
        <begin position="494"/>
        <end position="519"/>
    </location>
</feature>
<evidence type="ECO:0000256" key="1">
    <source>
        <dbReference type="SAM" id="MobiDB-lite"/>
    </source>
</evidence>
<accession>A0A7J7LK36</accession>